<dbReference type="PRINTS" id="PR00081">
    <property type="entry name" value="GDHRDH"/>
</dbReference>
<dbReference type="InterPro" id="IPR036291">
    <property type="entry name" value="NAD(P)-bd_dom_sf"/>
</dbReference>
<sequence length="269" mass="27825">MQPMTAALQLSSAQGRDRFHGRVVIVTGAGSGIGEAIARRFSAEGAHVVLAGDHADKLDKVAADLPSERTLVHEVDVSDLGQVSALVEATIERFGELHVLVNNAGIAPEGDASDASAEDFHRTLAVNAGGVFNGAKAAMLHLERSRGCIVNTASVSGLGGDWGLVAYNASKGAVVNLTRAMALDHGGRGVRVNAVCPSLTFTPMTEDMQDDPDTMERFKDRIPLGRGADPAEVASVVAFLASDDASFVNGALVPVDGGLTASNGQPRMS</sequence>
<evidence type="ECO:0000313" key="3">
    <source>
        <dbReference type="EMBL" id="RDI19061.1"/>
    </source>
</evidence>
<feature type="domain" description="Ketoreductase" evidence="2">
    <location>
        <begin position="22"/>
        <end position="189"/>
    </location>
</feature>
<dbReference type="Proteomes" id="UP000255265">
    <property type="component" value="Unassembled WGS sequence"/>
</dbReference>
<proteinExistence type="inferred from homology"/>
<keyword evidence="4" id="KW-1185">Reference proteome</keyword>
<dbReference type="STRING" id="433924.NS331_07425"/>
<dbReference type="CDD" id="cd05233">
    <property type="entry name" value="SDR_c"/>
    <property type="match status" value="1"/>
</dbReference>
<dbReference type="AlphaFoldDB" id="A0A370F8J6"/>
<dbReference type="SUPFAM" id="SSF51735">
    <property type="entry name" value="NAD(P)-binding Rossmann-fold domains"/>
    <property type="match status" value="1"/>
</dbReference>
<dbReference type="OrthoDB" id="6823797at2"/>
<dbReference type="Pfam" id="PF13561">
    <property type="entry name" value="adh_short_C2"/>
    <property type="match status" value="1"/>
</dbReference>
<protein>
    <submittedName>
        <fullName evidence="3">Meso-butanediol dehydrogenase/(S,S)-butanediol dehydrogenase/diacetyl reductase</fullName>
    </submittedName>
</protein>
<accession>A0A370F8J6</accession>
<evidence type="ECO:0000313" key="4">
    <source>
        <dbReference type="Proteomes" id="UP000255265"/>
    </source>
</evidence>
<dbReference type="PANTHER" id="PTHR43975:SF2">
    <property type="entry name" value="EG:BACR7A4.14 PROTEIN-RELATED"/>
    <property type="match status" value="1"/>
</dbReference>
<comment type="caution">
    <text evidence="3">The sequence shown here is derived from an EMBL/GenBank/DDBJ whole genome shotgun (WGS) entry which is preliminary data.</text>
</comment>
<evidence type="ECO:0000256" key="1">
    <source>
        <dbReference type="ARBA" id="ARBA00006484"/>
    </source>
</evidence>
<dbReference type="EMBL" id="QQAV01000013">
    <property type="protein sequence ID" value="RDI19061.1"/>
    <property type="molecule type" value="Genomic_DNA"/>
</dbReference>
<dbReference type="PANTHER" id="PTHR43975">
    <property type="entry name" value="ZGC:101858"/>
    <property type="match status" value="1"/>
</dbReference>
<comment type="similarity">
    <text evidence="1">Belongs to the short-chain dehydrogenases/reductases (SDR) family.</text>
</comment>
<dbReference type="InterPro" id="IPR057326">
    <property type="entry name" value="KR_dom"/>
</dbReference>
<dbReference type="NCBIfam" id="NF005559">
    <property type="entry name" value="PRK07231.1"/>
    <property type="match status" value="1"/>
</dbReference>
<dbReference type="Gene3D" id="3.40.50.720">
    <property type="entry name" value="NAD(P)-binding Rossmann-like Domain"/>
    <property type="match status" value="1"/>
</dbReference>
<dbReference type="InterPro" id="IPR020904">
    <property type="entry name" value="Sc_DH/Rdtase_CS"/>
</dbReference>
<dbReference type="PRINTS" id="PR00080">
    <property type="entry name" value="SDRFAMILY"/>
</dbReference>
<dbReference type="FunFam" id="3.40.50.720:FF:000084">
    <property type="entry name" value="Short-chain dehydrogenase reductase"/>
    <property type="match status" value="1"/>
</dbReference>
<organism evidence="3 4">
    <name type="scientific">Pseudacidovorax intermedius</name>
    <dbReference type="NCBI Taxonomy" id="433924"/>
    <lineage>
        <taxon>Bacteria</taxon>
        <taxon>Pseudomonadati</taxon>
        <taxon>Pseudomonadota</taxon>
        <taxon>Betaproteobacteria</taxon>
        <taxon>Burkholderiales</taxon>
        <taxon>Comamonadaceae</taxon>
        <taxon>Pseudacidovorax</taxon>
    </lineage>
</organism>
<reference evidence="3 4" key="1">
    <citation type="submission" date="2018-07" db="EMBL/GenBank/DDBJ databases">
        <title>Genomic Encyclopedia of Type Strains, Phase IV (KMG-IV): sequencing the most valuable type-strain genomes for metagenomic binning, comparative biology and taxonomic classification.</title>
        <authorList>
            <person name="Goeker M."/>
        </authorList>
    </citation>
    <scope>NUCLEOTIDE SEQUENCE [LARGE SCALE GENOMIC DNA]</scope>
    <source>
        <strain evidence="3 4">DSM 21352</strain>
    </source>
</reference>
<name>A0A370F8J6_9BURK</name>
<dbReference type="InterPro" id="IPR002347">
    <property type="entry name" value="SDR_fam"/>
</dbReference>
<dbReference type="PROSITE" id="PS00061">
    <property type="entry name" value="ADH_SHORT"/>
    <property type="match status" value="1"/>
</dbReference>
<gene>
    <name evidence="3" type="ORF">DFR41_11343</name>
</gene>
<evidence type="ECO:0000259" key="2">
    <source>
        <dbReference type="SMART" id="SM00822"/>
    </source>
</evidence>
<dbReference type="SMART" id="SM00822">
    <property type="entry name" value="PKS_KR"/>
    <property type="match status" value="1"/>
</dbReference>